<evidence type="ECO:0000259" key="3">
    <source>
        <dbReference type="Pfam" id="PF13514"/>
    </source>
</evidence>
<dbReference type="InterPro" id="IPR027417">
    <property type="entry name" value="P-loop_NTPase"/>
</dbReference>
<dbReference type="AlphaFoldDB" id="A0A2A3TYD5"/>
<dbReference type="Gene3D" id="3.40.50.300">
    <property type="entry name" value="P-loop containing nucleotide triphosphate hydrolases"/>
    <property type="match status" value="2"/>
</dbReference>
<feature type="coiled-coil region" evidence="1">
    <location>
        <begin position="656"/>
        <end position="690"/>
    </location>
</feature>
<sequence length="874" mass="97710">MYLKTLTIYGFGHFHDRTFTLDAGLNYLVGPNEAGKSTLTQFIVAILFGIPTKKHPELRYEPLDGSRFGGALTFVQAKTQYTVSRTAGPHGGTVTLHDDTTDLTLPATQLPKLLAPMDQLLFTQVYVINEPRLGQVFSASKQALIERLRHVGAVGSDYWLQRAQQMDKQADTLYKPQGRNPQLNQQLRTYQELTDKLDKANATYETYWQLRQEQQQRQQQQADLQTQLQQQRRVTTTLTQRVSQWSTYVAWQRLAQNQQAAVSGFSATDATQLEQLRGQLTAAKQTLTADQQRIATAQQAAELPEFFQEYLPVAAQVDPLLTELPDVQLASQQQTALKTTRAELQRRATEIETQFAQDGQMPRAFSLATTQQIDQLQQRLTSANQQRRQLQQTLNQLNERYQQLQPAKAHATNPLADKQVVWLTIGLAVLIGAMFLPGAMFKLVGALLGVAVGYYGVFLVDSSTPASRQLQALTDDIRDSQAQLREKGRLIDDLTNQLDVIGTAHGLGHVPVEQWSATQAAIGEWERLTQQLETTDTQLAAVAQKVTDFRQQLATVLPKLATSDNATLWQQLATIVRLKTSLKSQESELATIATRLTHDQAAVTSAQQQVTTFLRTRNLQQVDDFYDRYQVQRERASQAKQQAALAAQLGPENLAALQQVSDLAALQAQLQQAQSKQQTVQAQLDHCTERLATLAGQLTHLTTSGTQATLRQRRQNLVTEMQTTTEKWLVDRLASQWIETTLAAASGDRLPQIIAQASEFYGKLTENRYTKIELTSTTLQVQKQTGKWRTVSQLSRGTAEQLDLAVKLAFAVVMQQQVAMPLIIDDGFVNFDERRRQAAYALLAEISHKIQVILLTADTTVIQLATGRVSQLSD</sequence>
<dbReference type="SUPFAM" id="SSF52540">
    <property type="entry name" value="P-loop containing nucleoside triphosphate hydrolases"/>
    <property type="match status" value="1"/>
</dbReference>
<feature type="transmembrane region" description="Helical" evidence="2">
    <location>
        <begin position="443"/>
        <end position="460"/>
    </location>
</feature>
<dbReference type="Proteomes" id="UP000217918">
    <property type="component" value="Unassembled WGS sequence"/>
</dbReference>
<feature type="coiled-coil region" evidence="1">
    <location>
        <begin position="183"/>
        <end position="230"/>
    </location>
</feature>
<dbReference type="Gene3D" id="1.20.1170.10">
    <property type="match status" value="1"/>
</dbReference>
<name>A0A2A3TYD5_LEVBR</name>
<accession>A0A2A3TYD5</accession>
<dbReference type="InterPro" id="IPR038734">
    <property type="entry name" value="YhaN_AAA"/>
</dbReference>
<evidence type="ECO:0000256" key="1">
    <source>
        <dbReference type="SAM" id="Coils"/>
    </source>
</evidence>
<dbReference type="EMBL" id="NVYO01000001">
    <property type="protein sequence ID" value="PBQ24042.1"/>
    <property type="molecule type" value="Genomic_DNA"/>
</dbReference>
<comment type="caution">
    <text evidence="4">The sequence shown here is derived from an EMBL/GenBank/DDBJ whole genome shotgun (WGS) entry which is preliminary data.</text>
</comment>
<dbReference type="PANTHER" id="PTHR41259:SF1">
    <property type="entry name" value="DOUBLE-STRAND BREAK REPAIR RAD50 ATPASE, PUTATIVE-RELATED"/>
    <property type="match status" value="1"/>
</dbReference>
<evidence type="ECO:0000313" key="4">
    <source>
        <dbReference type="EMBL" id="PBQ24042.1"/>
    </source>
</evidence>
<keyword evidence="2" id="KW-0472">Membrane</keyword>
<reference evidence="4 5" key="1">
    <citation type="submission" date="2017-09" db="EMBL/GenBank/DDBJ databases">
        <title>Genome sequence of Lactobacillus brevis D7.</title>
        <authorList>
            <person name="Kwon M.-S."/>
            <person name="Lim S.K."/>
            <person name="Choi H.-J."/>
        </authorList>
    </citation>
    <scope>NUCLEOTIDE SEQUENCE [LARGE SCALE GENOMIC DNA]</scope>
    <source>
        <strain evidence="4 5">D7</strain>
    </source>
</reference>
<keyword evidence="2" id="KW-0812">Transmembrane</keyword>
<feature type="transmembrane region" description="Helical" evidence="2">
    <location>
        <begin position="420"/>
        <end position="436"/>
    </location>
</feature>
<dbReference type="RefSeq" id="WP_096110147.1">
    <property type="nucleotide sequence ID" value="NZ_NVYO01000001.1"/>
</dbReference>
<dbReference type="PANTHER" id="PTHR41259">
    <property type="entry name" value="DOUBLE-STRAND BREAK REPAIR RAD50 ATPASE, PUTATIVE-RELATED"/>
    <property type="match status" value="1"/>
</dbReference>
<organism evidence="4 5">
    <name type="scientific">Levilactobacillus brevis</name>
    <name type="common">Lactobacillus brevis</name>
    <dbReference type="NCBI Taxonomy" id="1580"/>
    <lineage>
        <taxon>Bacteria</taxon>
        <taxon>Bacillati</taxon>
        <taxon>Bacillota</taxon>
        <taxon>Bacilli</taxon>
        <taxon>Lactobacillales</taxon>
        <taxon>Lactobacillaceae</taxon>
        <taxon>Levilactobacillus</taxon>
    </lineage>
</organism>
<feature type="domain" description="YhaN AAA" evidence="3">
    <location>
        <begin position="1"/>
        <end position="206"/>
    </location>
</feature>
<keyword evidence="2" id="KW-1133">Transmembrane helix</keyword>
<dbReference type="Pfam" id="PF13514">
    <property type="entry name" value="AAA_27"/>
    <property type="match status" value="1"/>
</dbReference>
<keyword evidence="1" id="KW-0175">Coiled coil</keyword>
<protein>
    <submittedName>
        <fullName evidence="4">DNA repair ATPase</fullName>
    </submittedName>
</protein>
<proteinExistence type="predicted"/>
<feature type="coiled-coil region" evidence="1">
    <location>
        <begin position="366"/>
        <end position="407"/>
    </location>
</feature>
<gene>
    <name evidence="4" type="ORF">CNR29_08420</name>
</gene>
<evidence type="ECO:0000313" key="5">
    <source>
        <dbReference type="Proteomes" id="UP000217918"/>
    </source>
</evidence>
<evidence type="ECO:0000256" key="2">
    <source>
        <dbReference type="SAM" id="Phobius"/>
    </source>
</evidence>